<gene>
    <name evidence="2" type="ORF">EBM89_06565</name>
</gene>
<reference evidence="2 3" key="1">
    <citation type="submission" date="2018-10" db="EMBL/GenBank/DDBJ databases">
        <title>Isolation, diversity and antifungal activity of actinobacteria from wheat.</title>
        <authorList>
            <person name="Han C."/>
        </authorList>
    </citation>
    <scope>NUCLEOTIDE SEQUENCE [LARGE SCALE GENOMIC DNA]</scope>
    <source>
        <strain evidence="2 3">NEAU-YY56</strain>
    </source>
</reference>
<keyword evidence="2" id="KW-0808">Transferase</keyword>
<organism evidence="2 3">
    <name type="scientific">Cellulomonas triticagri</name>
    <dbReference type="NCBI Taxonomy" id="2483352"/>
    <lineage>
        <taxon>Bacteria</taxon>
        <taxon>Bacillati</taxon>
        <taxon>Actinomycetota</taxon>
        <taxon>Actinomycetes</taxon>
        <taxon>Micrococcales</taxon>
        <taxon>Cellulomonadaceae</taxon>
        <taxon>Cellulomonas</taxon>
    </lineage>
</organism>
<sequence>MRSLLSTGVVQHPASERGLASWRKAVATSCRHRQDAADIGHLLPGGSMDWRAPERVFGSGLDAVVLRALWTAGRPLTGEQVARVAHMGSVRGIRYALGRLVEFGIVTVETVGSASVYRLNTDHLTFPAVDAAFRALDPWTLLRDRLVDLVAVLHPGGGVTVAIFGSVARGDAGPDSDVDLLVVVPERDDRADNLRASVVEHVHRWTGRPVGVYLTTPALLAAARDQDDPIVASFADDAITLAGPDVARYLGKRAR</sequence>
<dbReference type="SUPFAM" id="SSF81301">
    <property type="entry name" value="Nucleotidyltransferase"/>
    <property type="match status" value="1"/>
</dbReference>
<evidence type="ECO:0000313" key="2">
    <source>
        <dbReference type="EMBL" id="RMI12914.1"/>
    </source>
</evidence>
<proteinExistence type="predicted"/>
<dbReference type="InterPro" id="IPR002934">
    <property type="entry name" value="Polymerase_NTP_transf_dom"/>
</dbReference>
<feature type="domain" description="Polymerase nucleotidyl transferase" evidence="1">
    <location>
        <begin position="155"/>
        <end position="203"/>
    </location>
</feature>
<comment type="caution">
    <text evidence="2">The sequence shown here is derived from an EMBL/GenBank/DDBJ whole genome shotgun (WGS) entry which is preliminary data.</text>
</comment>
<name>A0A3M2JIL1_9CELL</name>
<dbReference type="AlphaFoldDB" id="A0A3M2JIL1"/>
<dbReference type="Gene3D" id="3.30.460.10">
    <property type="entry name" value="Beta Polymerase, domain 2"/>
    <property type="match status" value="1"/>
</dbReference>
<evidence type="ECO:0000259" key="1">
    <source>
        <dbReference type="Pfam" id="PF01909"/>
    </source>
</evidence>
<accession>A0A3M2JIL1</accession>
<protein>
    <submittedName>
        <fullName evidence="2">Nucleotidyltransferase domain-containing protein</fullName>
    </submittedName>
</protein>
<dbReference type="Proteomes" id="UP000269289">
    <property type="component" value="Unassembled WGS sequence"/>
</dbReference>
<dbReference type="GO" id="GO:0016779">
    <property type="term" value="F:nucleotidyltransferase activity"/>
    <property type="evidence" value="ECO:0007669"/>
    <property type="project" value="InterPro"/>
</dbReference>
<dbReference type="InterPro" id="IPR043519">
    <property type="entry name" value="NT_sf"/>
</dbReference>
<keyword evidence="3" id="KW-1185">Reference proteome</keyword>
<dbReference type="EMBL" id="RFFI01000026">
    <property type="protein sequence ID" value="RMI12914.1"/>
    <property type="molecule type" value="Genomic_DNA"/>
</dbReference>
<evidence type="ECO:0000313" key="3">
    <source>
        <dbReference type="Proteomes" id="UP000269289"/>
    </source>
</evidence>
<dbReference type="CDD" id="cd05403">
    <property type="entry name" value="NT_KNTase_like"/>
    <property type="match status" value="1"/>
</dbReference>
<dbReference type="InterPro" id="IPR036390">
    <property type="entry name" value="WH_DNA-bd_sf"/>
</dbReference>
<dbReference type="SUPFAM" id="SSF46785">
    <property type="entry name" value="Winged helix' DNA-binding domain"/>
    <property type="match status" value="1"/>
</dbReference>
<dbReference type="Pfam" id="PF01909">
    <property type="entry name" value="NTP_transf_2"/>
    <property type="match status" value="1"/>
</dbReference>